<evidence type="ECO:0000256" key="1">
    <source>
        <dbReference type="SAM" id="MobiDB-lite"/>
    </source>
</evidence>
<dbReference type="EMBL" id="MFPV01000003">
    <property type="protein sequence ID" value="OGH63468.1"/>
    <property type="molecule type" value="Genomic_DNA"/>
</dbReference>
<accession>A0A1F6LVT9</accession>
<sequence>MAPASYRCGGLVNDNIQAKNNEAKVATPLKYAAPLPQTRPAPTRDNWREVARRIEAQIPMNKRLICNGKDRHGNDVPITAETFIDTLCRARGFVQISRIDVHGLEHWSPDSFSGIPQNERRAAMLKMCGVRTNKGMDLVSRCADDQSNIELTPQGWRLAEELLKEVLEAAQQAAQSSQTHHSGSATRTTPTGAQLQAIAMG</sequence>
<feature type="region of interest" description="Disordered" evidence="1">
    <location>
        <begin position="171"/>
        <end position="201"/>
    </location>
</feature>
<protein>
    <submittedName>
        <fullName evidence="2">Uncharacterized protein</fullName>
    </submittedName>
</protein>
<evidence type="ECO:0000313" key="3">
    <source>
        <dbReference type="Proteomes" id="UP000176329"/>
    </source>
</evidence>
<dbReference type="AlphaFoldDB" id="A0A1F6LVT9"/>
<proteinExistence type="predicted"/>
<evidence type="ECO:0000313" key="2">
    <source>
        <dbReference type="EMBL" id="OGH63468.1"/>
    </source>
</evidence>
<comment type="caution">
    <text evidence="2">The sequence shown here is derived from an EMBL/GenBank/DDBJ whole genome shotgun (WGS) entry which is preliminary data.</text>
</comment>
<reference evidence="2 3" key="1">
    <citation type="journal article" date="2016" name="Nat. Commun.">
        <title>Thousands of microbial genomes shed light on interconnected biogeochemical processes in an aquifer system.</title>
        <authorList>
            <person name="Anantharaman K."/>
            <person name="Brown C.T."/>
            <person name="Hug L.A."/>
            <person name="Sharon I."/>
            <person name="Castelle C.J."/>
            <person name="Probst A.J."/>
            <person name="Thomas B.C."/>
            <person name="Singh A."/>
            <person name="Wilkins M.J."/>
            <person name="Karaoz U."/>
            <person name="Brodie E.L."/>
            <person name="Williams K.H."/>
            <person name="Hubbard S.S."/>
            <person name="Banfield J.F."/>
        </authorList>
    </citation>
    <scope>NUCLEOTIDE SEQUENCE [LARGE SCALE GENOMIC DNA]</scope>
</reference>
<dbReference type="Proteomes" id="UP000176329">
    <property type="component" value="Unassembled WGS sequence"/>
</dbReference>
<name>A0A1F6LVT9_9BACT</name>
<feature type="compositionally biased region" description="Polar residues" evidence="1">
    <location>
        <begin position="179"/>
        <end position="194"/>
    </location>
</feature>
<gene>
    <name evidence="2" type="ORF">A2848_02890</name>
</gene>
<organism evidence="2 3">
    <name type="scientific">Candidatus Magasanikbacteria bacterium RIFCSPHIGHO2_01_FULL_50_8</name>
    <dbReference type="NCBI Taxonomy" id="1798674"/>
    <lineage>
        <taxon>Bacteria</taxon>
        <taxon>Candidatus Magasanikiibacteriota</taxon>
    </lineage>
</organism>